<dbReference type="PANTHER" id="PTHR43415">
    <property type="entry name" value="SPERMIDINE N(1)-ACETYLTRANSFERASE"/>
    <property type="match status" value="1"/>
</dbReference>
<dbReference type="EC" id="2.3.-.-" evidence="2"/>
<comment type="caution">
    <text evidence="2">The sequence shown here is derived from an EMBL/GenBank/DDBJ whole genome shotgun (WGS) entry which is preliminary data.</text>
</comment>
<protein>
    <submittedName>
        <fullName evidence="2">GNAT family N-acetyltransferase</fullName>
        <ecNumber evidence="2">2.3.-.-</ecNumber>
    </submittedName>
</protein>
<proteinExistence type="predicted"/>
<evidence type="ECO:0000313" key="2">
    <source>
        <dbReference type="EMBL" id="MFC4408899.1"/>
    </source>
</evidence>
<evidence type="ECO:0000259" key="1">
    <source>
        <dbReference type="PROSITE" id="PS51186"/>
    </source>
</evidence>
<dbReference type="InterPro" id="IPR000182">
    <property type="entry name" value="GNAT_dom"/>
</dbReference>
<dbReference type="Proteomes" id="UP001595817">
    <property type="component" value="Unassembled WGS sequence"/>
</dbReference>
<accession>A0ABV8X1B1</accession>
<keyword evidence="2" id="KW-0012">Acyltransferase</keyword>
<feature type="domain" description="N-acetyltransferase" evidence="1">
    <location>
        <begin position="1"/>
        <end position="158"/>
    </location>
</feature>
<keyword evidence="2" id="KW-0808">Transferase</keyword>
<dbReference type="Gene3D" id="3.40.630.30">
    <property type="match status" value="1"/>
</dbReference>
<name>A0ABV8X1B1_9LACT</name>
<dbReference type="Pfam" id="PF13302">
    <property type="entry name" value="Acetyltransf_3"/>
    <property type="match status" value="1"/>
</dbReference>
<evidence type="ECO:0000313" key="3">
    <source>
        <dbReference type="Proteomes" id="UP001595817"/>
    </source>
</evidence>
<sequence>MNIRPITLEDFPAVLSWSQDKAFCSANDWEMNREPQELFRWWERLVKGIADDFIRLGIEMDGKLIGYVDFTHIIDGSGEFGIAIGDSSLWGQGLGPQAALNAMDFASTTLGITTFTAETHESNLRSRRLLKKIGFVEISRIGSEMYMGEDTRLIQLRHTVKRRQN</sequence>
<reference evidence="3" key="1">
    <citation type="journal article" date="2019" name="Int. J. Syst. Evol. Microbiol.">
        <title>The Global Catalogue of Microorganisms (GCM) 10K type strain sequencing project: providing services to taxonomists for standard genome sequencing and annotation.</title>
        <authorList>
            <consortium name="The Broad Institute Genomics Platform"/>
            <consortium name="The Broad Institute Genome Sequencing Center for Infectious Disease"/>
            <person name="Wu L."/>
            <person name="Ma J."/>
        </authorList>
    </citation>
    <scope>NUCLEOTIDE SEQUENCE [LARGE SCALE GENOMIC DNA]</scope>
    <source>
        <strain evidence="3">CCUG 59778</strain>
    </source>
</reference>
<dbReference type="EMBL" id="JBHSEC010000001">
    <property type="protein sequence ID" value="MFC4408899.1"/>
    <property type="molecule type" value="Genomic_DNA"/>
</dbReference>
<dbReference type="PROSITE" id="PS51186">
    <property type="entry name" value="GNAT"/>
    <property type="match status" value="1"/>
</dbReference>
<dbReference type="RefSeq" id="WP_378151085.1">
    <property type="nucleotide sequence ID" value="NZ_JBHSEC010000001.1"/>
</dbReference>
<dbReference type="SUPFAM" id="SSF55729">
    <property type="entry name" value="Acyl-CoA N-acyltransferases (Nat)"/>
    <property type="match status" value="1"/>
</dbReference>
<keyword evidence="3" id="KW-1185">Reference proteome</keyword>
<dbReference type="GO" id="GO:0016746">
    <property type="term" value="F:acyltransferase activity"/>
    <property type="evidence" value="ECO:0007669"/>
    <property type="project" value="UniProtKB-KW"/>
</dbReference>
<gene>
    <name evidence="2" type="ORF">ACFOZY_00475</name>
</gene>
<organism evidence="2 3">
    <name type="scientific">Chungangia koreensis</name>
    <dbReference type="NCBI Taxonomy" id="752657"/>
    <lineage>
        <taxon>Bacteria</taxon>
        <taxon>Bacillati</taxon>
        <taxon>Bacillota</taxon>
        <taxon>Bacilli</taxon>
        <taxon>Lactobacillales</taxon>
        <taxon>Chungangia</taxon>
    </lineage>
</organism>
<dbReference type="InterPro" id="IPR016181">
    <property type="entry name" value="Acyl_CoA_acyltransferase"/>
</dbReference>
<dbReference type="PANTHER" id="PTHR43415:SF3">
    <property type="entry name" value="GNAT-FAMILY ACETYLTRANSFERASE"/>
    <property type="match status" value="1"/>
</dbReference>